<dbReference type="InterPro" id="IPR031468">
    <property type="entry name" value="SMP_LBD"/>
</dbReference>
<evidence type="ECO:0000256" key="5">
    <source>
        <dbReference type="ARBA" id="ARBA00022475"/>
    </source>
</evidence>
<dbReference type="eggNOG" id="KOG1012">
    <property type="taxonomic scope" value="Eukaryota"/>
</dbReference>
<keyword evidence="8" id="KW-0677">Repeat</keyword>
<dbReference type="Proteomes" id="UP000002280">
    <property type="component" value="Chromosome 4"/>
</dbReference>
<gene>
    <name evidence="20" type="primary">ESYT3</name>
</gene>
<dbReference type="GO" id="GO:0035091">
    <property type="term" value="F:phosphatidylinositol binding"/>
    <property type="evidence" value="ECO:0000318"/>
    <property type="project" value="GO_Central"/>
</dbReference>
<comment type="subcellular location">
    <subcellularLocation>
        <location evidence="1">Cell membrane</location>
        <topology evidence="1">Peripheral membrane protein</topology>
    </subcellularLocation>
    <subcellularLocation>
        <location evidence="2">Endoplasmic reticulum membrane</location>
        <topology evidence="2">Multi-pass membrane protein</topology>
    </subcellularLocation>
</comment>
<keyword evidence="9" id="KW-0256">Endoplasmic reticulum</keyword>
<keyword evidence="5" id="KW-1003">Cell membrane</keyword>
<evidence type="ECO:0000256" key="13">
    <source>
        <dbReference type="ARBA" id="ARBA00023121"/>
    </source>
</evidence>
<feature type="domain" description="C2" evidence="18">
    <location>
        <begin position="736"/>
        <end position="858"/>
    </location>
</feature>
<dbReference type="PANTHER" id="PTHR45761:SF4">
    <property type="entry name" value="EXTENDED SYNAPTOTAGMIN-3"/>
    <property type="match status" value="1"/>
</dbReference>
<evidence type="ECO:0000313" key="21">
    <source>
        <dbReference type="Proteomes" id="UP000002280"/>
    </source>
</evidence>
<dbReference type="GO" id="GO:0005509">
    <property type="term" value="F:calcium ion binding"/>
    <property type="evidence" value="ECO:0000318"/>
    <property type="project" value="GO_Central"/>
</dbReference>
<dbReference type="CDD" id="cd08391">
    <property type="entry name" value="C2A_C2C_Synaptotagmin_like"/>
    <property type="match status" value="1"/>
</dbReference>
<dbReference type="PROSITE" id="PS50004">
    <property type="entry name" value="C2"/>
    <property type="match status" value="3"/>
</dbReference>
<keyword evidence="10" id="KW-0106">Calcium</keyword>
<keyword evidence="11 17" id="KW-1133">Transmembrane helix</keyword>
<evidence type="ECO:0000256" key="6">
    <source>
        <dbReference type="ARBA" id="ARBA00022692"/>
    </source>
</evidence>
<organism evidence="20 21">
    <name type="scientific">Monodelphis domestica</name>
    <name type="common">Gray short-tailed opossum</name>
    <dbReference type="NCBI Taxonomy" id="13616"/>
    <lineage>
        <taxon>Eukaryota</taxon>
        <taxon>Metazoa</taxon>
        <taxon>Chordata</taxon>
        <taxon>Craniata</taxon>
        <taxon>Vertebrata</taxon>
        <taxon>Euteleostomi</taxon>
        <taxon>Mammalia</taxon>
        <taxon>Metatheria</taxon>
        <taxon>Didelphimorphia</taxon>
        <taxon>Didelphidae</taxon>
        <taxon>Monodelphis</taxon>
    </lineage>
</organism>
<evidence type="ECO:0000256" key="17">
    <source>
        <dbReference type="SAM" id="Phobius"/>
    </source>
</evidence>
<evidence type="ECO:0000313" key="20">
    <source>
        <dbReference type="Ensembl" id="ENSMODP00000023168.3"/>
    </source>
</evidence>
<feature type="domain" description="C2" evidence="18">
    <location>
        <begin position="280"/>
        <end position="400"/>
    </location>
</feature>
<evidence type="ECO:0000256" key="16">
    <source>
        <dbReference type="SAM" id="MobiDB-lite"/>
    </source>
</evidence>
<feature type="domain" description="SMP-LTD" evidence="19">
    <location>
        <begin position="106"/>
        <end position="283"/>
    </location>
</feature>
<dbReference type="FunFam" id="2.60.40.150:FF:000093">
    <property type="entry name" value="Extended synaptotagmin 3"/>
    <property type="match status" value="1"/>
</dbReference>
<dbReference type="Gene3D" id="2.60.40.150">
    <property type="entry name" value="C2 domain"/>
    <property type="match status" value="3"/>
</dbReference>
<evidence type="ECO:0000256" key="8">
    <source>
        <dbReference type="ARBA" id="ARBA00022737"/>
    </source>
</evidence>
<dbReference type="GO" id="GO:0140268">
    <property type="term" value="C:endoplasmic reticulum-plasma membrane contact site"/>
    <property type="evidence" value="ECO:0007669"/>
    <property type="project" value="Ensembl"/>
</dbReference>
<evidence type="ECO:0000256" key="7">
    <source>
        <dbReference type="ARBA" id="ARBA00022723"/>
    </source>
</evidence>
<dbReference type="SMART" id="SM00239">
    <property type="entry name" value="C2"/>
    <property type="match status" value="3"/>
</dbReference>
<evidence type="ECO:0000259" key="18">
    <source>
        <dbReference type="PROSITE" id="PS50004"/>
    </source>
</evidence>
<sequence>METQGAPAGTEPRAKEPGLPSQLLPELYGFVARVLLYLAPVYLAGYLGLSLTWLILGAFLWMWWRKNRRWKHSRLAAAFEFLDNERQFIGKELRDQHLPAWIHFPDVERVEWVNKIIAQTWPYLGMIMEKKLREKLEPKIREKSVHLKTFTFTKLNFGQKCPKVNGVKAHTNQCNRRRIILDLQICFIGDCEISVEIQKMPAGVNGIQLQGTLRVILEPLLVDKPFVGAVTVFFLQKPHLQINWTGLMNLLDAPGINDVSDSLFEDLIAAHLVLPNRVTVPVKKGLNITNLRFPLPCGVIRVHLLEAEKLERKDGFLGLKGKSDPYAMVTIGLQHFRSKTVCRNLNPTWNEVFEFIVYEVPGQDLEVDLYDEDTDKDDFLGSLQINLGDVMKNSMVDEWFVLNNTTSGRLHLKLEWLSLTTYQEVLAEDPNGLSTAILVVFLESACNLPRSPFDYLNGEYRAKKLPRSARNKMDKDPSAYVKMRVGQTIQTSKTCANSKDPVWGQAFTFFLYSVATEQFRLKVIDDDQECALGILELPLVQILTYSDMTIEQRFQLDCSGLDSLISMKLVLRFLHMEDREPGTPYTGPEVLKKGPMFIKRAEINQEVKGPSQDHDSTLPLQSQIAGTSEAKATNEDPTIKPIPQEKGPEPKAKGSSNSPQEQVENKSKTTMFLTVPGSHSPGPIKSPRPMKSHATPFSWPHKKMSPSLSSLNSMASSCFDVTENSLAFETDGSHQPLGEIQLTVRYMTLRHSLVVFINGCRNLIPCCSSGVDPYVRVYLLPDRKWTGRKKTSVKRKTLNPQYDEKFEFCVPMEEVKKRSLDVAVKNCRPFGSHRRKELGKVLIDLSKEDLVKGFTQWYELTANGQPRS</sequence>
<dbReference type="GO" id="GO:0031210">
    <property type="term" value="F:phosphatidylcholine binding"/>
    <property type="evidence" value="ECO:0000318"/>
    <property type="project" value="GO_Central"/>
</dbReference>
<keyword evidence="13" id="KW-0446">Lipid-binding</keyword>
<dbReference type="PROSITE" id="PS51847">
    <property type="entry name" value="SMP"/>
    <property type="match status" value="1"/>
</dbReference>
<keyword evidence="4" id="KW-0813">Transport</keyword>
<evidence type="ECO:0000256" key="9">
    <source>
        <dbReference type="ARBA" id="ARBA00022824"/>
    </source>
</evidence>
<proteinExistence type="inferred from homology"/>
<dbReference type="CTD" id="83850"/>
<dbReference type="GO" id="GO:0005789">
    <property type="term" value="C:endoplasmic reticulum membrane"/>
    <property type="evidence" value="ECO:0000318"/>
    <property type="project" value="GO_Central"/>
</dbReference>
<protein>
    <recommendedName>
        <fullName evidence="15">Extended synaptotagmin-3</fullName>
    </recommendedName>
</protein>
<reference evidence="20" key="2">
    <citation type="submission" date="2025-08" db="UniProtKB">
        <authorList>
            <consortium name="Ensembl"/>
        </authorList>
    </citation>
    <scope>IDENTIFICATION</scope>
</reference>
<dbReference type="GeneTree" id="ENSGT00940000161072"/>
<dbReference type="OMA" id="WANKVIS"/>
<accession>F7FRN0</accession>
<dbReference type="RefSeq" id="XP_001375686.1">
    <property type="nucleotide sequence ID" value="XM_001375649.4"/>
</dbReference>
<keyword evidence="21" id="KW-1185">Reference proteome</keyword>
<dbReference type="GO" id="GO:0008429">
    <property type="term" value="F:phosphatidylethanolamine binding"/>
    <property type="evidence" value="ECO:0000318"/>
    <property type="project" value="GO_Central"/>
</dbReference>
<reference evidence="20 21" key="1">
    <citation type="journal article" date="2007" name="Nature">
        <title>Genome of the marsupial Monodelphis domestica reveals innovation in non-coding sequences.</title>
        <authorList>
            <person name="Mikkelsen T.S."/>
            <person name="Wakefield M.J."/>
            <person name="Aken B."/>
            <person name="Amemiya C.T."/>
            <person name="Chang J.L."/>
            <person name="Duke S."/>
            <person name="Garber M."/>
            <person name="Gentles A.J."/>
            <person name="Goodstadt L."/>
            <person name="Heger A."/>
            <person name="Jurka J."/>
            <person name="Kamal M."/>
            <person name="Mauceli E."/>
            <person name="Searle S.M."/>
            <person name="Sharpe T."/>
            <person name="Baker M.L."/>
            <person name="Batzer M.A."/>
            <person name="Benos P.V."/>
            <person name="Belov K."/>
            <person name="Clamp M."/>
            <person name="Cook A."/>
            <person name="Cuff J."/>
            <person name="Das R."/>
            <person name="Davidow L."/>
            <person name="Deakin J.E."/>
            <person name="Fazzari M.J."/>
            <person name="Glass J.L."/>
            <person name="Grabherr M."/>
            <person name="Greally J.M."/>
            <person name="Gu W."/>
            <person name="Hore T.A."/>
            <person name="Huttley G.A."/>
            <person name="Kleber M."/>
            <person name="Jirtle R.L."/>
            <person name="Koina E."/>
            <person name="Lee J.T."/>
            <person name="Mahony S."/>
            <person name="Marra M.A."/>
            <person name="Miller R.D."/>
            <person name="Nicholls R.D."/>
            <person name="Oda M."/>
            <person name="Papenfuss A.T."/>
            <person name="Parra Z.E."/>
            <person name="Pollock D.D."/>
            <person name="Ray D.A."/>
            <person name="Schein J.E."/>
            <person name="Speed T.P."/>
            <person name="Thompson K."/>
            <person name="VandeBerg J.L."/>
            <person name="Wade C.M."/>
            <person name="Walker J.A."/>
            <person name="Waters P.D."/>
            <person name="Webber C."/>
            <person name="Weidman J.R."/>
            <person name="Xie X."/>
            <person name="Zody M.C."/>
            <person name="Baldwin J."/>
            <person name="Abdouelleil A."/>
            <person name="Abdulkadir J."/>
            <person name="Abebe A."/>
            <person name="Abera B."/>
            <person name="Abreu J."/>
            <person name="Acer S.C."/>
            <person name="Aftuck L."/>
            <person name="Alexander A."/>
            <person name="An P."/>
            <person name="Anderson E."/>
            <person name="Anderson S."/>
            <person name="Arachi H."/>
            <person name="Azer M."/>
            <person name="Bachantsang P."/>
            <person name="Barry A."/>
            <person name="Bayul T."/>
            <person name="Berlin A."/>
            <person name="Bessette D."/>
            <person name="Bloom T."/>
            <person name="Bloom T."/>
            <person name="Boguslavskiy L."/>
            <person name="Bonnet C."/>
            <person name="Boukhgalter B."/>
            <person name="Bourzgui I."/>
            <person name="Brown A."/>
            <person name="Cahill P."/>
            <person name="Channer S."/>
            <person name="Cheshatsang Y."/>
            <person name="Chuda L."/>
            <person name="Citroen M."/>
            <person name="Collymore A."/>
            <person name="Cooke P."/>
            <person name="Costello M."/>
            <person name="D'Aco K."/>
            <person name="Daza R."/>
            <person name="De Haan G."/>
            <person name="DeGray S."/>
            <person name="DeMaso C."/>
            <person name="Dhargay N."/>
            <person name="Dooley K."/>
            <person name="Dooley E."/>
            <person name="Doricent M."/>
            <person name="Dorje P."/>
            <person name="Dorjee K."/>
            <person name="Dupes A."/>
            <person name="Elong R."/>
            <person name="Falk J."/>
            <person name="Farina A."/>
            <person name="Faro S."/>
            <person name="Ferguson D."/>
            <person name="Fisher S."/>
            <person name="Foley C.D."/>
            <person name="Franke A."/>
            <person name="Friedrich D."/>
            <person name="Gadbois L."/>
            <person name="Gearin G."/>
            <person name="Gearin C.R."/>
            <person name="Giannoukos G."/>
            <person name="Goode T."/>
            <person name="Graham J."/>
            <person name="Grandbois E."/>
            <person name="Grewal S."/>
            <person name="Gyaltsen K."/>
            <person name="Hafez N."/>
            <person name="Hagos B."/>
            <person name="Hall J."/>
            <person name="Henson C."/>
            <person name="Hollinger A."/>
            <person name="Honan T."/>
            <person name="Huard M.D."/>
            <person name="Hughes L."/>
            <person name="Hurhula B."/>
            <person name="Husby M.E."/>
            <person name="Kamat A."/>
            <person name="Kanga B."/>
            <person name="Kashin S."/>
            <person name="Khazanovich D."/>
            <person name="Kisner P."/>
            <person name="Lance K."/>
            <person name="Lara M."/>
            <person name="Lee W."/>
            <person name="Lennon N."/>
            <person name="Letendre F."/>
            <person name="LeVine R."/>
            <person name="Lipovsky A."/>
            <person name="Liu X."/>
            <person name="Liu J."/>
            <person name="Liu S."/>
            <person name="Lokyitsang T."/>
            <person name="Lokyitsang Y."/>
            <person name="Lubonja R."/>
            <person name="Lui A."/>
            <person name="MacDonald P."/>
            <person name="Magnisalis V."/>
            <person name="Maru K."/>
            <person name="Matthews C."/>
            <person name="McCusker W."/>
            <person name="McDonough S."/>
            <person name="Mehta T."/>
            <person name="Meldrim J."/>
            <person name="Meneus L."/>
            <person name="Mihai O."/>
            <person name="Mihalev A."/>
            <person name="Mihova T."/>
            <person name="Mittelman R."/>
            <person name="Mlenga V."/>
            <person name="Montmayeur A."/>
            <person name="Mulrain L."/>
            <person name="Navidi A."/>
            <person name="Naylor J."/>
            <person name="Negash T."/>
            <person name="Nguyen T."/>
            <person name="Nguyen N."/>
            <person name="Nicol R."/>
            <person name="Norbu C."/>
            <person name="Norbu N."/>
            <person name="Novod N."/>
            <person name="O'Neill B."/>
            <person name="Osman S."/>
            <person name="Markiewicz E."/>
            <person name="Oyono O.L."/>
            <person name="Patti C."/>
            <person name="Phunkhang P."/>
            <person name="Pierre F."/>
            <person name="Priest M."/>
            <person name="Raghuraman S."/>
            <person name="Rege F."/>
            <person name="Reyes R."/>
            <person name="Rise C."/>
            <person name="Rogov P."/>
            <person name="Ross K."/>
            <person name="Ryan E."/>
            <person name="Settipalli S."/>
            <person name="Shea T."/>
            <person name="Sherpa N."/>
            <person name="Shi L."/>
            <person name="Shih D."/>
            <person name="Sparrow T."/>
            <person name="Spaulding J."/>
            <person name="Stalker J."/>
            <person name="Stange-Thomann N."/>
            <person name="Stavropoulos S."/>
            <person name="Stone C."/>
            <person name="Strader C."/>
            <person name="Tesfaye S."/>
            <person name="Thomson T."/>
            <person name="Thoulutsang Y."/>
            <person name="Thoulutsang D."/>
            <person name="Topham K."/>
            <person name="Topping I."/>
            <person name="Tsamla T."/>
            <person name="Vassiliev H."/>
            <person name="Vo A."/>
            <person name="Wangchuk T."/>
            <person name="Wangdi T."/>
            <person name="Weiand M."/>
            <person name="Wilkinson J."/>
            <person name="Wilson A."/>
            <person name="Yadav S."/>
            <person name="Young G."/>
            <person name="Yu Q."/>
            <person name="Zembek L."/>
            <person name="Zhong D."/>
            <person name="Zimmer A."/>
            <person name="Zwirko Z."/>
            <person name="Jaffe D.B."/>
            <person name="Alvarez P."/>
            <person name="Brockman W."/>
            <person name="Butler J."/>
            <person name="Chin C."/>
            <person name="Gnerre S."/>
            <person name="MacCallum I."/>
            <person name="Graves J.A."/>
            <person name="Ponting C.P."/>
            <person name="Breen M."/>
            <person name="Samollow P.B."/>
            <person name="Lander E.S."/>
            <person name="Lindblad-Toh K."/>
        </authorList>
    </citation>
    <scope>NUCLEOTIDE SEQUENCE [LARGE SCALE GENOMIC DNA]</scope>
</reference>
<evidence type="ECO:0000256" key="11">
    <source>
        <dbReference type="ARBA" id="ARBA00022989"/>
    </source>
</evidence>
<dbReference type="PRINTS" id="PR00360">
    <property type="entry name" value="C2DOMAIN"/>
</dbReference>
<feature type="transmembrane region" description="Helical" evidence="17">
    <location>
        <begin position="34"/>
        <end position="64"/>
    </location>
</feature>
<dbReference type="CDD" id="cd04050">
    <property type="entry name" value="C2B_Synaptotagmin-like"/>
    <property type="match status" value="1"/>
</dbReference>
<dbReference type="Ensembl" id="ENSMODT00000023581.4">
    <property type="protein sequence ID" value="ENSMODP00000023168.3"/>
    <property type="gene ID" value="ENSMODG00000018569.4"/>
</dbReference>
<dbReference type="Bgee" id="ENSMODG00000018569">
    <property type="expression patterns" value="Expressed in uterus and 11 other cell types or tissues"/>
</dbReference>
<evidence type="ECO:0000256" key="15">
    <source>
        <dbReference type="ARBA" id="ARBA00069840"/>
    </source>
</evidence>
<dbReference type="GO" id="GO:0005544">
    <property type="term" value="F:calcium-dependent phospholipid binding"/>
    <property type="evidence" value="ECO:0000318"/>
    <property type="project" value="GO_Central"/>
</dbReference>
<reference evidence="20" key="3">
    <citation type="submission" date="2025-09" db="UniProtKB">
        <authorList>
            <consortium name="Ensembl"/>
        </authorList>
    </citation>
    <scope>IDENTIFICATION</scope>
</reference>
<dbReference type="InterPro" id="IPR037733">
    <property type="entry name" value="Ext_Synaptotagmin_C2A"/>
</dbReference>
<dbReference type="HOGENOM" id="CLU_012047_1_0_1"/>
<dbReference type="KEGG" id="mdo:100024415"/>
<keyword evidence="12" id="KW-0445">Lipid transport</keyword>
<dbReference type="Pfam" id="PF17047">
    <property type="entry name" value="SMP_LBD"/>
    <property type="match status" value="1"/>
</dbReference>
<dbReference type="GO" id="GO:0006869">
    <property type="term" value="P:lipid transport"/>
    <property type="evidence" value="ECO:0007669"/>
    <property type="project" value="UniProtKB-KW"/>
</dbReference>
<dbReference type="PANTHER" id="PTHR45761">
    <property type="entry name" value="EXTENDED SYNAPTOTAGMIN-LIKE PROTEIN 2, ISOFORM C"/>
    <property type="match status" value="1"/>
</dbReference>
<dbReference type="GO" id="GO:0061817">
    <property type="term" value="P:endoplasmic reticulum-plasma membrane tethering"/>
    <property type="evidence" value="ECO:0007669"/>
    <property type="project" value="InterPro"/>
</dbReference>
<dbReference type="CDD" id="cd04030">
    <property type="entry name" value="C2C_KIAA1228"/>
    <property type="match status" value="1"/>
</dbReference>
<evidence type="ECO:0000256" key="12">
    <source>
        <dbReference type="ARBA" id="ARBA00023055"/>
    </source>
</evidence>
<name>F7FRN0_MONDO</name>
<evidence type="ECO:0000256" key="10">
    <source>
        <dbReference type="ARBA" id="ARBA00022837"/>
    </source>
</evidence>
<dbReference type="GO" id="GO:0009898">
    <property type="term" value="C:cytoplasmic side of plasma membrane"/>
    <property type="evidence" value="ECO:0007669"/>
    <property type="project" value="Ensembl"/>
</dbReference>
<dbReference type="GeneID" id="100024415"/>
<dbReference type="OrthoDB" id="1029639at2759"/>
<feature type="compositionally biased region" description="Polar residues" evidence="16">
    <location>
        <begin position="654"/>
        <end position="672"/>
    </location>
</feature>
<dbReference type="InterPro" id="IPR000008">
    <property type="entry name" value="C2_dom"/>
</dbReference>
<evidence type="ECO:0000256" key="3">
    <source>
        <dbReference type="ARBA" id="ARBA00005867"/>
    </source>
</evidence>
<dbReference type="InterPro" id="IPR051634">
    <property type="entry name" value="Extended_Synaptotagmin"/>
</dbReference>
<dbReference type="STRING" id="13616.ENSMODP00000023168"/>
<evidence type="ECO:0000256" key="14">
    <source>
        <dbReference type="ARBA" id="ARBA00023136"/>
    </source>
</evidence>
<evidence type="ECO:0000256" key="2">
    <source>
        <dbReference type="ARBA" id="ARBA00004477"/>
    </source>
</evidence>
<dbReference type="InterPro" id="IPR037749">
    <property type="entry name" value="Ext_Synaptotagmin_C2B"/>
</dbReference>
<dbReference type="InterPro" id="IPR035892">
    <property type="entry name" value="C2_domain_sf"/>
</dbReference>
<keyword evidence="7" id="KW-0479">Metal-binding</keyword>
<dbReference type="FunCoup" id="F7FRN0">
    <property type="interactions" value="222"/>
</dbReference>
<feature type="domain" description="C2" evidence="18">
    <location>
        <begin position="418"/>
        <end position="558"/>
    </location>
</feature>
<evidence type="ECO:0000256" key="4">
    <source>
        <dbReference type="ARBA" id="ARBA00022448"/>
    </source>
</evidence>
<dbReference type="Pfam" id="PF00168">
    <property type="entry name" value="C2"/>
    <property type="match status" value="3"/>
</dbReference>
<dbReference type="SUPFAM" id="SSF49562">
    <property type="entry name" value="C2 domain (Calcium/lipid-binding domain, CaLB)"/>
    <property type="match status" value="3"/>
</dbReference>
<dbReference type="InterPro" id="IPR037752">
    <property type="entry name" value="C2C_KIAA1228"/>
</dbReference>
<evidence type="ECO:0000256" key="1">
    <source>
        <dbReference type="ARBA" id="ARBA00004202"/>
    </source>
</evidence>
<comment type="similarity">
    <text evidence="3">Belongs to the extended synaptotagmin family.</text>
</comment>
<dbReference type="InterPro" id="IPR039010">
    <property type="entry name" value="Synaptotagmin_SMP"/>
</dbReference>
<dbReference type="FunFam" id="2.60.40.150:FF:000025">
    <property type="entry name" value="Extended synaptotagmin 2"/>
    <property type="match status" value="1"/>
</dbReference>
<dbReference type="FunFam" id="2.60.40.150:FF:000114">
    <property type="entry name" value="Extended synaptotagmin 3"/>
    <property type="match status" value="1"/>
</dbReference>
<evidence type="ECO:0000259" key="19">
    <source>
        <dbReference type="PROSITE" id="PS51847"/>
    </source>
</evidence>
<keyword evidence="14 17" id="KW-0472">Membrane</keyword>
<keyword evidence="6 17" id="KW-0812">Transmembrane</keyword>
<dbReference type="InParanoid" id="F7FRN0"/>
<feature type="region of interest" description="Disordered" evidence="16">
    <location>
        <begin position="626"/>
        <end position="695"/>
    </location>
</feature>
<dbReference type="AlphaFoldDB" id="F7FRN0"/>